<proteinExistence type="inferred from homology"/>
<dbReference type="Pfam" id="PF05030">
    <property type="entry name" value="SSXT"/>
    <property type="match status" value="1"/>
</dbReference>
<evidence type="ECO:0000313" key="5">
    <source>
        <dbReference type="Proteomes" id="UP000835052"/>
    </source>
</evidence>
<accession>A0A8S1GYE4</accession>
<dbReference type="InterPro" id="IPR007726">
    <property type="entry name" value="SS18_N"/>
</dbReference>
<dbReference type="OrthoDB" id="10265171at2759"/>
<dbReference type="AlphaFoldDB" id="A0A8S1GYE4"/>
<dbReference type="Proteomes" id="UP000835052">
    <property type="component" value="Unassembled WGS sequence"/>
</dbReference>
<evidence type="ECO:0000259" key="3">
    <source>
        <dbReference type="Pfam" id="PF05030"/>
    </source>
</evidence>
<name>A0A8S1GYE4_9PELO</name>
<reference evidence="4" key="1">
    <citation type="submission" date="2020-10" db="EMBL/GenBank/DDBJ databases">
        <authorList>
            <person name="Kikuchi T."/>
        </authorList>
    </citation>
    <scope>NUCLEOTIDE SEQUENCE</scope>
    <source>
        <strain evidence="4">NKZ352</strain>
    </source>
</reference>
<gene>
    <name evidence="4" type="ORF">CAUJ_LOCUS2049</name>
</gene>
<evidence type="ECO:0000313" key="4">
    <source>
        <dbReference type="EMBL" id="CAD6186130.1"/>
    </source>
</evidence>
<protein>
    <recommendedName>
        <fullName evidence="3">SS18 N-terminal domain-containing protein</fullName>
    </recommendedName>
</protein>
<feature type="domain" description="SS18 N-terminal" evidence="3">
    <location>
        <begin position="14"/>
        <end position="69"/>
    </location>
</feature>
<feature type="compositionally biased region" description="Low complexity" evidence="2">
    <location>
        <begin position="160"/>
        <end position="174"/>
    </location>
</feature>
<organism evidence="4 5">
    <name type="scientific">Caenorhabditis auriculariae</name>
    <dbReference type="NCBI Taxonomy" id="2777116"/>
    <lineage>
        <taxon>Eukaryota</taxon>
        <taxon>Metazoa</taxon>
        <taxon>Ecdysozoa</taxon>
        <taxon>Nematoda</taxon>
        <taxon>Chromadorea</taxon>
        <taxon>Rhabditida</taxon>
        <taxon>Rhabditina</taxon>
        <taxon>Rhabditomorpha</taxon>
        <taxon>Rhabditoidea</taxon>
        <taxon>Rhabditidae</taxon>
        <taxon>Peloderinae</taxon>
        <taxon>Caenorhabditis</taxon>
    </lineage>
</organism>
<comment type="caution">
    <text evidence="4">The sequence shown here is derived from an EMBL/GenBank/DDBJ whole genome shotgun (WGS) entry which is preliminary data.</text>
</comment>
<keyword evidence="5" id="KW-1185">Reference proteome</keyword>
<sequence>MSLAFVPSHMRGNPPDHQATVQKLLDENSRLIDVITEYQNQGRAEDAGKHQMLLHRNLVHLANLADQSLLPQLREEKPNDPLNGSNGSPSNPATFQPPPTQNSQYPGHPDAYQQQYAQQMGQQRPSQQQPMSQYPQYGQGGPRTFSGPPQGYDAQRQPRQQLGYPPQDQQQFMQ</sequence>
<dbReference type="EMBL" id="CAJGYM010000004">
    <property type="protein sequence ID" value="CAD6186130.1"/>
    <property type="molecule type" value="Genomic_DNA"/>
</dbReference>
<feature type="region of interest" description="Disordered" evidence="2">
    <location>
        <begin position="72"/>
        <end position="174"/>
    </location>
</feature>
<evidence type="ECO:0000256" key="1">
    <source>
        <dbReference type="ARBA" id="ARBA00007945"/>
    </source>
</evidence>
<evidence type="ECO:0000256" key="2">
    <source>
        <dbReference type="SAM" id="MobiDB-lite"/>
    </source>
</evidence>
<feature type="compositionally biased region" description="Low complexity" evidence="2">
    <location>
        <begin position="111"/>
        <end position="137"/>
    </location>
</feature>
<feature type="compositionally biased region" description="Polar residues" evidence="2">
    <location>
        <begin position="82"/>
        <end position="94"/>
    </location>
</feature>
<comment type="similarity">
    <text evidence="1">Belongs to the SS18 family.</text>
</comment>